<dbReference type="InterPro" id="IPR036937">
    <property type="entry name" value="Adhesion_dom_fimbrial_sf"/>
</dbReference>
<evidence type="ECO:0000313" key="4">
    <source>
        <dbReference type="Proteomes" id="UP001519667"/>
    </source>
</evidence>
<dbReference type="Proteomes" id="UP001519667">
    <property type="component" value="Unassembled WGS sequence"/>
</dbReference>
<feature type="signal peptide" evidence="1">
    <location>
        <begin position="1"/>
        <end position="22"/>
    </location>
</feature>
<dbReference type="RefSeq" id="WP_215375500.1">
    <property type="nucleotide sequence ID" value="NZ_JAGTIS010000007.1"/>
</dbReference>
<keyword evidence="1" id="KW-0732">Signal</keyword>
<keyword evidence="4" id="KW-1185">Reference proteome</keyword>
<dbReference type="EMBL" id="JAGTIS010000007">
    <property type="protein sequence ID" value="MBT8767231.1"/>
    <property type="molecule type" value="Genomic_DNA"/>
</dbReference>
<protein>
    <submittedName>
        <fullName evidence="3">Fimbrial protein</fullName>
    </submittedName>
</protein>
<sequence length="327" mass="35671">MRLNLFAIAALFACSYTPEGHADQYTCTTTLGHSSHYYLGINETVTVPNSVPAGTIFWRSAEQHLAYKCWLGPSGFTTKFKLNPDRIIFGPDVGLGVTIDGKDHLLSIGQEVDGHYLPSHHGVGGQINANDFRYYTLSLYLVKKSPAGLPEKNTTVPLSNLTLYRIGKQGGSLYTSLSVELKNLDTSVIPCQSTVSISPTTIDFGNVSSSNATAGQEIARRTFRIAEQRTCTSPTIYGLNGMLTPTSNATLADNQGTLVPNDNSSVGISIFDQESQNPIPFKRQFTITPRVDTTGNVREFEASLKWRTSTPKLGEFNAGAVLEVFYR</sequence>
<name>A0ABS5XHR4_9GAMM</name>
<proteinExistence type="predicted"/>
<feature type="domain" description="Fimbrial-type adhesion" evidence="2">
    <location>
        <begin position="190"/>
        <end position="326"/>
    </location>
</feature>
<dbReference type="Gene3D" id="2.60.40.1090">
    <property type="entry name" value="Fimbrial-type adhesion domain"/>
    <property type="match status" value="1"/>
</dbReference>
<dbReference type="InterPro" id="IPR000259">
    <property type="entry name" value="Adhesion_dom_fimbrial"/>
</dbReference>
<dbReference type="Pfam" id="PF00419">
    <property type="entry name" value="Fimbrial"/>
    <property type="match status" value="1"/>
</dbReference>
<accession>A0ABS5XHR4</accession>
<evidence type="ECO:0000313" key="3">
    <source>
        <dbReference type="EMBL" id="MBT8767231.1"/>
    </source>
</evidence>
<dbReference type="SUPFAM" id="SSF49401">
    <property type="entry name" value="Bacterial adhesins"/>
    <property type="match status" value="1"/>
</dbReference>
<dbReference type="InterPro" id="IPR008966">
    <property type="entry name" value="Adhesion_dom_sf"/>
</dbReference>
<evidence type="ECO:0000256" key="1">
    <source>
        <dbReference type="SAM" id="SignalP"/>
    </source>
</evidence>
<gene>
    <name evidence="3" type="ORF">J7302_14040</name>
</gene>
<organism evidence="3 4">
    <name type="scientific">Metapseudomonas boanensis</name>
    <dbReference type="NCBI Taxonomy" id="2822138"/>
    <lineage>
        <taxon>Bacteria</taxon>
        <taxon>Pseudomonadati</taxon>
        <taxon>Pseudomonadota</taxon>
        <taxon>Gammaproteobacteria</taxon>
        <taxon>Pseudomonadales</taxon>
        <taxon>Pseudomonadaceae</taxon>
        <taxon>Metapseudomonas</taxon>
    </lineage>
</organism>
<reference evidence="3 4" key="1">
    <citation type="submission" date="2021-04" db="EMBL/GenBank/DDBJ databases">
        <title>Pseudomonas boanensis sp. nov., a bacterium isolated from river water used for household purposes in Boane District, Mozambique.</title>
        <authorList>
            <person name="Nicklasson M."/>
            <person name="Martin-Rodriguez A.J."/>
            <person name="Thorell K."/>
            <person name="Neves L."/>
            <person name="Mussagy A."/>
            <person name="Rydberg H.A."/>
            <person name="Hernroth B."/>
            <person name="Svensson-Stadler L."/>
            <person name="Sjoling A."/>
        </authorList>
    </citation>
    <scope>NUCLEOTIDE SEQUENCE [LARGE SCALE GENOMIC DNA]</scope>
    <source>
        <strain evidence="3 4">DB1</strain>
    </source>
</reference>
<feature type="chain" id="PRO_5045600081" evidence="1">
    <location>
        <begin position="23"/>
        <end position="327"/>
    </location>
</feature>
<comment type="caution">
    <text evidence="3">The sequence shown here is derived from an EMBL/GenBank/DDBJ whole genome shotgun (WGS) entry which is preliminary data.</text>
</comment>
<evidence type="ECO:0000259" key="2">
    <source>
        <dbReference type="Pfam" id="PF00419"/>
    </source>
</evidence>